<dbReference type="GO" id="GO:0005737">
    <property type="term" value="C:cytoplasm"/>
    <property type="evidence" value="ECO:0007669"/>
    <property type="project" value="TreeGrafter"/>
</dbReference>
<dbReference type="GO" id="GO:0046872">
    <property type="term" value="F:metal ion binding"/>
    <property type="evidence" value="ECO:0007669"/>
    <property type="project" value="UniProtKB-KW"/>
</dbReference>
<accession>A0A443RVE9</accession>
<dbReference type="InterPro" id="IPR033749">
    <property type="entry name" value="Polyprenyl_synt_CS"/>
</dbReference>
<organism evidence="9 10">
    <name type="scientific">Leptotrombidium deliense</name>
    <dbReference type="NCBI Taxonomy" id="299467"/>
    <lineage>
        <taxon>Eukaryota</taxon>
        <taxon>Metazoa</taxon>
        <taxon>Ecdysozoa</taxon>
        <taxon>Arthropoda</taxon>
        <taxon>Chelicerata</taxon>
        <taxon>Arachnida</taxon>
        <taxon>Acari</taxon>
        <taxon>Acariformes</taxon>
        <taxon>Trombidiformes</taxon>
        <taxon>Prostigmata</taxon>
        <taxon>Anystina</taxon>
        <taxon>Parasitengona</taxon>
        <taxon>Trombiculoidea</taxon>
        <taxon>Trombiculidae</taxon>
        <taxon>Leptotrombidium</taxon>
    </lineage>
</organism>
<dbReference type="GO" id="GO:0004161">
    <property type="term" value="F:dimethylallyltranstransferase activity"/>
    <property type="evidence" value="ECO:0007669"/>
    <property type="project" value="TreeGrafter"/>
</dbReference>
<dbReference type="PANTHER" id="PTHR11525:SF0">
    <property type="entry name" value="FARNESYL PYROPHOSPHATE SYNTHASE"/>
    <property type="match status" value="1"/>
</dbReference>
<dbReference type="GO" id="GO:0004337">
    <property type="term" value="F:(2E,6E)-farnesyl diphosphate synthase activity"/>
    <property type="evidence" value="ECO:0007669"/>
    <property type="project" value="TreeGrafter"/>
</dbReference>
<dbReference type="Gene3D" id="1.10.600.10">
    <property type="entry name" value="Farnesyl Diphosphate Synthase"/>
    <property type="match status" value="1"/>
</dbReference>
<evidence type="ECO:0000256" key="1">
    <source>
        <dbReference type="ARBA" id="ARBA00001946"/>
    </source>
</evidence>
<keyword evidence="2 7" id="KW-0808">Transferase</keyword>
<keyword evidence="8" id="KW-0732">Signal</keyword>
<evidence type="ECO:0000313" key="9">
    <source>
        <dbReference type="EMBL" id="RWS19336.1"/>
    </source>
</evidence>
<comment type="cofactor">
    <cofactor evidence="1">
        <name>Mg(2+)</name>
        <dbReference type="ChEBI" id="CHEBI:18420"/>
    </cofactor>
</comment>
<reference evidence="9 10" key="1">
    <citation type="journal article" date="2018" name="Gigascience">
        <title>Genomes of trombidid mites reveal novel predicted allergens and laterally-transferred genes associated with secondary metabolism.</title>
        <authorList>
            <person name="Dong X."/>
            <person name="Chaisiri K."/>
            <person name="Xia D."/>
            <person name="Armstrong S.D."/>
            <person name="Fang Y."/>
            <person name="Donnelly M.J."/>
            <person name="Kadowaki T."/>
            <person name="McGarry J.W."/>
            <person name="Darby A.C."/>
            <person name="Makepeace B.L."/>
        </authorList>
    </citation>
    <scope>NUCLEOTIDE SEQUENCE [LARGE SCALE GENOMIC DNA]</scope>
    <source>
        <strain evidence="9">UoL-UT</strain>
    </source>
</reference>
<comment type="caution">
    <text evidence="9">The sequence shown here is derived from an EMBL/GenBank/DDBJ whole genome shotgun (WGS) entry which is preliminary data.</text>
</comment>
<comment type="pathway">
    <text evidence="5">Pheromone biosynthesis.</text>
</comment>
<comment type="similarity">
    <text evidence="7">Belongs to the FPP/GGPP synthase family.</text>
</comment>
<dbReference type="InterPro" id="IPR008949">
    <property type="entry name" value="Isoprenoid_synthase_dom_sf"/>
</dbReference>
<dbReference type="Pfam" id="PF00348">
    <property type="entry name" value="polyprenyl_synt"/>
    <property type="match status" value="1"/>
</dbReference>
<feature type="chain" id="PRO_5019157729" description="Farnesyl pyrophosphate synthase" evidence="8">
    <location>
        <begin position="19"/>
        <end position="270"/>
    </location>
</feature>
<dbReference type="InterPro" id="IPR000092">
    <property type="entry name" value="Polyprenyl_synt"/>
</dbReference>
<dbReference type="AlphaFoldDB" id="A0A443RVE9"/>
<protein>
    <recommendedName>
        <fullName evidence="6">Farnesyl pyrophosphate synthase</fullName>
    </recommendedName>
</protein>
<dbReference type="PANTHER" id="PTHR11525">
    <property type="entry name" value="FARNESYL-PYROPHOSPHATE SYNTHETASE"/>
    <property type="match status" value="1"/>
</dbReference>
<gene>
    <name evidence="9" type="ORF">B4U80_10668</name>
</gene>
<dbReference type="SUPFAM" id="SSF48576">
    <property type="entry name" value="Terpenoid synthases"/>
    <property type="match status" value="1"/>
</dbReference>
<evidence type="ECO:0000256" key="4">
    <source>
        <dbReference type="ARBA" id="ARBA00022842"/>
    </source>
</evidence>
<feature type="non-terminal residue" evidence="9">
    <location>
        <position position="1"/>
    </location>
</feature>
<evidence type="ECO:0000256" key="7">
    <source>
        <dbReference type="RuleBase" id="RU004466"/>
    </source>
</evidence>
<keyword evidence="4" id="KW-0460">Magnesium</keyword>
<dbReference type="SFLD" id="SFLDS00005">
    <property type="entry name" value="Isoprenoid_Synthase_Type_I"/>
    <property type="match status" value="1"/>
</dbReference>
<dbReference type="STRING" id="299467.A0A443RVE9"/>
<proteinExistence type="inferred from homology"/>
<dbReference type="PROSITE" id="PS00723">
    <property type="entry name" value="POLYPRENYL_SYNTHASE_1"/>
    <property type="match status" value="1"/>
</dbReference>
<evidence type="ECO:0000256" key="2">
    <source>
        <dbReference type="ARBA" id="ARBA00022679"/>
    </source>
</evidence>
<dbReference type="OrthoDB" id="10257492at2759"/>
<name>A0A443RVE9_9ACAR</name>
<evidence type="ECO:0000256" key="5">
    <source>
        <dbReference type="ARBA" id="ARBA00033740"/>
    </source>
</evidence>
<evidence type="ECO:0000313" key="10">
    <source>
        <dbReference type="Proteomes" id="UP000288716"/>
    </source>
</evidence>
<feature type="signal peptide" evidence="8">
    <location>
        <begin position="1"/>
        <end position="18"/>
    </location>
</feature>
<evidence type="ECO:0000256" key="8">
    <source>
        <dbReference type="SAM" id="SignalP"/>
    </source>
</evidence>
<dbReference type="GO" id="GO:0042811">
    <property type="term" value="P:pheromone biosynthetic process"/>
    <property type="evidence" value="ECO:0007669"/>
    <property type="project" value="UniProtKB-ARBA"/>
</dbReference>
<sequence length="270" mass="31378">LRGKAMLLGICVHLLVSAWMVIDDMMDKSETRRGKRCWYKVEPKADQQACLLVSFTFTLLKHHFRNDPNYANLLEIFFEVDNKTCIGQVMDLMLCNPKGLDKYTISLYNRMASGKTAYCTFILPVRLCLYLLNLTDENLHHWATTVADKIGILFQTQDDFIDVYGDNNQTGKIGTDITNGKCTWLVVHALTNMNDNQRKTFVQHFGKNDDESVNIVKGIFRQINIKQKFFHYGNQEFEDILNEISKIDEKYKNIASAMNNVLMLFYRRKM</sequence>
<evidence type="ECO:0000256" key="6">
    <source>
        <dbReference type="ARBA" id="ARBA00034546"/>
    </source>
</evidence>
<dbReference type="InterPro" id="IPR039702">
    <property type="entry name" value="FPS1-like"/>
</dbReference>
<dbReference type="EMBL" id="NCKV01027453">
    <property type="protein sequence ID" value="RWS19336.1"/>
    <property type="molecule type" value="Genomic_DNA"/>
</dbReference>
<dbReference type="VEuPathDB" id="VectorBase:LDEU012704"/>
<dbReference type="Proteomes" id="UP000288716">
    <property type="component" value="Unassembled WGS sequence"/>
</dbReference>
<keyword evidence="10" id="KW-1185">Reference proteome</keyword>
<keyword evidence="3" id="KW-0479">Metal-binding</keyword>
<dbReference type="GO" id="GO:0045337">
    <property type="term" value="P:farnesyl diphosphate biosynthetic process"/>
    <property type="evidence" value="ECO:0007669"/>
    <property type="project" value="TreeGrafter"/>
</dbReference>
<evidence type="ECO:0000256" key="3">
    <source>
        <dbReference type="ARBA" id="ARBA00022723"/>
    </source>
</evidence>